<evidence type="ECO:0000313" key="2">
    <source>
        <dbReference type="Proteomes" id="UP000775872"/>
    </source>
</evidence>
<dbReference type="Pfam" id="PF17784">
    <property type="entry name" value="Sulfotransfer_4"/>
    <property type="match status" value="1"/>
</dbReference>
<comment type="caution">
    <text evidence="1">The sequence shown here is derived from an EMBL/GenBank/DDBJ whole genome shotgun (WGS) entry which is preliminary data.</text>
</comment>
<dbReference type="AlphaFoldDB" id="A0A9N9ZGQ6"/>
<dbReference type="EMBL" id="CABFOC020000054">
    <property type="protein sequence ID" value="CAH0055181.1"/>
    <property type="molecule type" value="Genomic_DNA"/>
</dbReference>
<protein>
    <recommendedName>
        <fullName evidence="3">Sulfotransferase family protein</fullName>
    </recommendedName>
</protein>
<reference evidence="1" key="1">
    <citation type="submission" date="2021-10" db="EMBL/GenBank/DDBJ databases">
        <authorList>
            <person name="Piombo E."/>
        </authorList>
    </citation>
    <scope>NUCLEOTIDE SEQUENCE</scope>
</reference>
<dbReference type="InterPro" id="IPR040632">
    <property type="entry name" value="Sulfotransfer_4"/>
</dbReference>
<dbReference type="Gene3D" id="3.40.50.300">
    <property type="entry name" value="P-loop containing nucleotide triphosphate hydrolases"/>
    <property type="match status" value="1"/>
</dbReference>
<dbReference type="Proteomes" id="UP000775872">
    <property type="component" value="Unassembled WGS sequence"/>
</dbReference>
<accession>A0A9N9ZGQ6</accession>
<gene>
    <name evidence="1" type="ORF">CSOL1703_00017084</name>
</gene>
<dbReference type="OrthoDB" id="408152at2759"/>
<organism evidence="1 2">
    <name type="scientific">Clonostachys solani</name>
    <dbReference type="NCBI Taxonomy" id="160281"/>
    <lineage>
        <taxon>Eukaryota</taxon>
        <taxon>Fungi</taxon>
        <taxon>Dikarya</taxon>
        <taxon>Ascomycota</taxon>
        <taxon>Pezizomycotina</taxon>
        <taxon>Sordariomycetes</taxon>
        <taxon>Hypocreomycetidae</taxon>
        <taxon>Hypocreales</taxon>
        <taxon>Bionectriaceae</taxon>
        <taxon>Clonostachys</taxon>
    </lineage>
</organism>
<evidence type="ECO:0008006" key="3">
    <source>
        <dbReference type="Google" id="ProtNLM"/>
    </source>
</evidence>
<sequence>MTDYLTGGWPIVPFAKGPKRPKQIISLGLYRTGSQSLKEALASLDIVTSFIHRHHSNTREDWDAYQGSCEALTDITPFAESRLNAYPEAHVILVT</sequence>
<keyword evidence="2" id="KW-1185">Reference proteome</keyword>
<evidence type="ECO:0000313" key="1">
    <source>
        <dbReference type="EMBL" id="CAH0055181.1"/>
    </source>
</evidence>
<proteinExistence type="predicted"/>
<dbReference type="InterPro" id="IPR027417">
    <property type="entry name" value="P-loop_NTPase"/>
</dbReference>
<name>A0A9N9ZGQ6_9HYPO</name>